<dbReference type="RefSeq" id="WP_202858417.1">
    <property type="nucleotide sequence ID" value="NZ_JAEUGD010000066.1"/>
</dbReference>
<dbReference type="Proteomes" id="UP000614216">
    <property type="component" value="Unassembled WGS sequence"/>
</dbReference>
<sequence length="195" mass="21001">MKKILLITAICLFGYVVESNAQAGLRLGIKGGLNFANFNSDFDTDAKTGYHAGVFATLKFTKLAVQPEVIFSKQGAKLDINGSELESNYSYINIPVIAKLYLLGGLNLQLGPQFGFLASAEQVYDGVEEDVKKQLKGSEVSLGLGAGWDLPFGLTVDARYNLGLSDINDTGDSSAEAKNQVFQVSVGYRLFELGN</sequence>
<gene>
    <name evidence="2" type="ORF">JMN32_21370</name>
</gene>
<protein>
    <submittedName>
        <fullName evidence="2">PorT family protein</fullName>
    </submittedName>
</protein>
<evidence type="ECO:0000259" key="1">
    <source>
        <dbReference type="Pfam" id="PF13568"/>
    </source>
</evidence>
<dbReference type="AlphaFoldDB" id="A0A937KDQ3"/>
<proteinExistence type="predicted"/>
<feature type="domain" description="Outer membrane protein beta-barrel" evidence="1">
    <location>
        <begin position="21"/>
        <end position="167"/>
    </location>
</feature>
<dbReference type="EMBL" id="JAEUGD010000066">
    <property type="protein sequence ID" value="MBL6448877.1"/>
    <property type="molecule type" value="Genomic_DNA"/>
</dbReference>
<reference evidence="2" key="1">
    <citation type="submission" date="2021-01" db="EMBL/GenBank/DDBJ databases">
        <title>Fulvivirga kasyanovii gen. nov., sp nov., a novel member of the phylum Bacteroidetes isolated from seawater in a mussel farm.</title>
        <authorList>
            <person name="Zhao L.-H."/>
            <person name="Wang Z.-J."/>
        </authorList>
    </citation>
    <scope>NUCLEOTIDE SEQUENCE</scope>
    <source>
        <strain evidence="2">29W222</strain>
    </source>
</reference>
<organism evidence="2 3">
    <name type="scientific">Fulvivirga marina</name>
    <dbReference type="NCBI Taxonomy" id="2494733"/>
    <lineage>
        <taxon>Bacteria</taxon>
        <taxon>Pseudomonadati</taxon>
        <taxon>Bacteroidota</taxon>
        <taxon>Cytophagia</taxon>
        <taxon>Cytophagales</taxon>
        <taxon>Fulvivirgaceae</taxon>
        <taxon>Fulvivirga</taxon>
    </lineage>
</organism>
<comment type="caution">
    <text evidence="2">The sequence shown here is derived from an EMBL/GenBank/DDBJ whole genome shotgun (WGS) entry which is preliminary data.</text>
</comment>
<dbReference type="SUPFAM" id="SSF56925">
    <property type="entry name" value="OMPA-like"/>
    <property type="match status" value="1"/>
</dbReference>
<evidence type="ECO:0000313" key="2">
    <source>
        <dbReference type="EMBL" id="MBL6448877.1"/>
    </source>
</evidence>
<dbReference type="InterPro" id="IPR011250">
    <property type="entry name" value="OMP/PagP_B-barrel"/>
</dbReference>
<accession>A0A937KDQ3</accession>
<dbReference type="InterPro" id="IPR025665">
    <property type="entry name" value="Beta-barrel_OMP_2"/>
</dbReference>
<keyword evidence="3" id="KW-1185">Reference proteome</keyword>
<dbReference type="Pfam" id="PF13568">
    <property type="entry name" value="OMP_b-brl_2"/>
    <property type="match status" value="1"/>
</dbReference>
<evidence type="ECO:0000313" key="3">
    <source>
        <dbReference type="Proteomes" id="UP000614216"/>
    </source>
</evidence>
<name>A0A937KDQ3_9BACT</name>